<evidence type="ECO:0000256" key="3">
    <source>
        <dbReference type="SAM" id="Phobius"/>
    </source>
</evidence>
<protein>
    <submittedName>
        <fullName evidence="5">Uncharacterized protein</fullName>
    </submittedName>
</protein>
<keyword evidence="3" id="KW-0812">Transmembrane</keyword>
<comment type="caution">
    <text evidence="5">The sequence shown here is derived from an EMBL/GenBank/DDBJ whole genome shotgun (WGS) entry which is preliminary data.</text>
</comment>
<evidence type="ECO:0000256" key="4">
    <source>
        <dbReference type="SAM" id="SignalP"/>
    </source>
</evidence>
<dbReference type="EMBL" id="JADGMS010000008">
    <property type="protein sequence ID" value="KAF9677110.1"/>
    <property type="molecule type" value="Genomic_DNA"/>
</dbReference>
<keyword evidence="1" id="KW-0853">WD repeat</keyword>
<reference evidence="5 6" key="1">
    <citation type="submission" date="2020-10" db="EMBL/GenBank/DDBJ databases">
        <title>Plant Genome Project.</title>
        <authorList>
            <person name="Zhang R.-G."/>
        </authorList>
    </citation>
    <scope>NUCLEOTIDE SEQUENCE [LARGE SCALE GENOMIC DNA]</scope>
    <source>
        <strain evidence="5">FAFU-HL-1</strain>
        <tissue evidence="5">Leaf</tissue>
    </source>
</reference>
<name>A0A835JZP1_9ROSI</name>
<keyword evidence="3" id="KW-0472">Membrane</keyword>
<feature type="transmembrane region" description="Helical" evidence="3">
    <location>
        <begin position="44"/>
        <end position="63"/>
    </location>
</feature>
<keyword evidence="6" id="KW-1185">Reference proteome</keyword>
<proteinExistence type="predicted"/>
<dbReference type="OrthoDB" id="10262475at2759"/>
<dbReference type="AlphaFoldDB" id="A0A835JZP1"/>
<organism evidence="5 6">
    <name type="scientific">Salix dunnii</name>
    <dbReference type="NCBI Taxonomy" id="1413687"/>
    <lineage>
        <taxon>Eukaryota</taxon>
        <taxon>Viridiplantae</taxon>
        <taxon>Streptophyta</taxon>
        <taxon>Embryophyta</taxon>
        <taxon>Tracheophyta</taxon>
        <taxon>Spermatophyta</taxon>
        <taxon>Magnoliopsida</taxon>
        <taxon>eudicotyledons</taxon>
        <taxon>Gunneridae</taxon>
        <taxon>Pentapetalae</taxon>
        <taxon>rosids</taxon>
        <taxon>fabids</taxon>
        <taxon>Malpighiales</taxon>
        <taxon>Salicaceae</taxon>
        <taxon>Saliceae</taxon>
        <taxon>Salix</taxon>
    </lineage>
</organism>
<feature type="chain" id="PRO_5033016152" evidence="4">
    <location>
        <begin position="16"/>
        <end position="146"/>
    </location>
</feature>
<dbReference type="PANTHER" id="PTHR10971">
    <property type="entry name" value="MRNA EXPORT FACTOR AND BUB3"/>
    <property type="match status" value="1"/>
</dbReference>
<evidence type="ECO:0000313" key="5">
    <source>
        <dbReference type="EMBL" id="KAF9677110.1"/>
    </source>
</evidence>
<keyword evidence="4" id="KW-0732">Signal</keyword>
<evidence type="ECO:0000256" key="1">
    <source>
        <dbReference type="ARBA" id="ARBA00022574"/>
    </source>
</evidence>
<dbReference type="Proteomes" id="UP000657918">
    <property type="component" value="Chromosome 8"/>
</dbReference>
<keyword evidence="3" id="KW-1133">Transmembrane helix</keyword>
<accession>A0A835JZP1</accession>
<evidence type="ECO:0000313" key="6">
    <source>
        <dbReference type="Proteomes" id="UP000657918"/>
    </source>
</evidence>
<evidence type="ECO:0000256" key="2">
    <source>
        <dbReference type="ARBA" id="ARBA00022737"/>
    </source>
</evidence>
<keyword evidence="2" id="KW-0677">Repeat</keyword>
<gene>
    <name evidence="5" type="ORF">SADUNF_Sadunf08G0073700</name>
</gene>
<feature type="signal peptide" evidence="4">
    <location>
        <begin position="1"/>
        <end position="15"/>
    </location>
</feature>
<sequence length="146" mass="15741">MWIALWLEVPAPSQAALLDCCSQSESVAFTAVSDGSITRFPRCITAVGISMILFYLAFIGELISAGLDKKGMSWDTCLANPLALFRNLGAEIDSISFYGFDLMVAVGAAVSIDDLRNYGRAEDLKEPFMDEGISCTASVPNTILIM</sequence>